<reference evidence="5" key="1">
    <citation type="submission" date="2021-02" db="EMBL/GenBank/DDBJ databases">
        <authorList>
            <person name="Nowell W R."/>
        </authorList>
    </citation>
    <scope>NUCLEOTIDE SEQUENCE</scope>
</reference>
<dbReference type="Proteomes" id="UP000663836">
    <property type="component" value="Unassembled WGS sequence"/>
</dbReference>
<evidence type="ECO:0000313" key="6">
    <source>
        <dbReference type="Proteomes" id="UP000663836"/>
    </source>
</evidence>
<dbReference type="PROSITE" id="PS50068">
    <property type="entry name" value="LDLRA_2"/>
    <property type="match status" value="1"/>
</dbReference>
<dbReference type="SMART" id="SM00192">
    <property type="entry name" value="LDLa"/>
    <property type="match status" value="2"/>
</dbReference>
<gene>
    <name evidence="5" type="ORF">JBS370_LOCUS15059</name>
</gene>
<dbReference type="PROSITE" id="PS00022">
    <property type="entry name" value="EGF_1"/>
    <property type="match status" value="1"/>
</dbReference>
<proteinExistence type="predicted"/>
<dbReference type="InterPro" id="IPR002172">
    <property type="entry name" value="LDrepeatLR_classA_rpt"/>
</dbReference>
<evidence type="ECO:0000256" key="3">
    <source>
        <dbReference type="PROSITE-ProRule" id="PRU00124"/>
    </source>
</evidence>
<dbReference type="InterPro" id="IPR036055">
    <property type="entry name" value="LDL_receptor-like_sf"/>
</dbReference>
<dbReference type="CDD" id="cd00112">
    <property type="entry name" value="LDLa"/>
    <property type="match status" value="1"/>
</dbReference>
<comment type="caution">
    <text evidence="5">The sequence shown here is derived from an EMBL/GenBank/DDBJ whole genome shotgun (WGS) entry which is preliminary data.</text>
</comment>
<feature type="disulfide bond" evidence="2">
    <location>
        <begin position="340"/>
        <end position="349"/>
    </location>
</feature>
<evidence type="ECO:0000313" key="5">
    <source>
        <dbReference type="EMBL" id="CAF3796622.1"/>
    </source>
</evidence>
<keyword evidence="2" id="KW-0245">EGF-like domain</keyword>
<keyword evidence="1 2" id="KW-1015">Disulfide bond</keyword>
<feature type="domain" description="EGF-like" evidence="4">
    <location>
        <begin position="311"/>
        <end position="350"/>
    </location>
</feature>
<evidence type="ECO:0000256" key="1">
    <source>
        <dbReference type="ARBA" id="ARBA00023157"/>
    </source>
</evidence>
<feature type="disulfide bond" evidence="3">
    <location>
        <begin position="154"/>
        <end position="166"/>
    </location>
</feature>
<organism evidence="5 6">
    <name type="scientific">Rotaria sordida</name>
    <dbReference type="NCBI Taxonomy" id="392033"/>
    <lineage>
        <taxon>Eukaryota</taxon>
        <taxon>Metazoa</taxon>
        <taxon>Spiralia</taxon>
        <taxon>Gnathifera</taxon>
        <taxon>Rotifera</taxon>
        <taxon>Eurotatoria</taxon>
        <taxon>Bdelloidea</taxon>
        <taxon>Philodinida</taxon>
        <taxon>Philodinidae</taxon>
        <taxon>Rotaria</taxon>
    </lineage>
</organism>
<dbReference type="SUPFAM" id="SSF57424">
    <property type="entry name" value="LDL receptor-like module"/>
    <property type="match status" value="1"/>
</dbReference>
<dbReference type="InterPro" id="IPR000742">
    <property type="entry name" value="EGF"/>
</dbReference>
<dbReference type="Gene3D" id="4.10.400.10">
    <property type="entry name" value="Low-density Lipoprotein Receptor"/>
    <property type="match status" value="1"/>
</dbReference>
<sequence length="408" mass="46583">MIPTFENTRDQQFTLYALHQLNVTVEQLLSWSAPIDLIEKYVFYINQSDTNNMLSTETFYNCTKPWFGTQCQYSFGLGMTMSLDNIIRSILQEKFLNDQMGEIVQNLTCYTHIKCYRGSSLICLDWREICNGHIDCIDEGNDENQCFELKINQCDENEYRCDNGLCIPKDFWRDDGNNPECLDGSDELKIDTNNYMEHCVKDPTFRCEDLSCSLKFNEFTCGDGRCTTYDGSCNNGRLDLFKESLSNKGRKDKEEDLTSTPFQNICNGNLDQEIKLIDGRNHSDETDCEYWPCNNLYSRCDATWACSNGKDEDDCIKSDCPYNTRPCISPLNYTLFFCQCSSDWGGRLCDTPANCSQCSIDSVCAGSINSRSICICPRTNYGSRCLLKHCPPNTCLNDGTCVIVDGRM</sequence>
<name>A0A819B626_9BILA</name>
<feature type="non-terminal residue" evidence="5">
    <location>
        <position position="408"/>
    </location>
</feature>
<dbReference type="PROSITE" id="PS50026">
    <property type="entry name" value="EGF_3"/>
    <property type="match status" value="1"/>
</dbReference>
<evidence type="ECO:0000256" key="2">
    <source>
        <dbReference type="PROSITE-ProRule" id="PRU00076"/>
    </source>
</evidence>
<dbReference type="AlphaFoldDB" id="A0A819B626"/>
<feature type="non-terminal residue" evidence="5">
    <location>
        <position position="1"/>
    </location>
</feature>
<dbReference type="EMBL" id="CAJOBD010001409">
    <property type="protein sequence ID" value="CAF3796622.1"/>
    <property type="molecule type" value="Genomic_DNA"/>
</dbReference>
<protein>
    <recommendedName>
        <fullName evidence="4">EGF-like domain-containing protein</fullName>
    </recommendedName>
</protein>
<evidence type="ECO:0000259" key="4">
    <source>
        <dbReference type="PROSITE" id="PS50026"/>
    </source>
</evidence>
<dbReference type="Pfam" id="PF00057">
    <property type="entry name" value="Ldl_recept_a"/>
    <property type="match status" value="1"/>
</dbReference>
<accession>A0A819B626</accession>
<comment type="caution">
    <text evidence="2">Lacks conserved residue(s) required for the propagation of feature annotation.</text>
</comment>